<dbReference type="PROSITE" id="PS50059">
    <property type="entry name" value="FKBP_PPIASE"/>
    <property type="match status" value="1"/>
</dbReference>
<evidence type="ECO:0000313" key="3">
    <source>
        <dbReference type="EMBL" id="KAJ8904375.1"/>
    </source>
</evidence>
<organism evidence="3 4">
    <name type="scientific">Rhodosorus marinus</name>
    <dbReference type="NCBI Taxonomy" id="101924"/>
    <lineage>
        <taxon>Eukaryota</taxon>
        <taxon>Rhodophyta</taxon>
        <taxon>Stylonematophyceae</taxon>
        <taxon>Stylonematales</taxon>
        <taxon>Stylonemataceae</taxon>
        <taxon>Rhodosorus</taxon>
    </lineage>
</organism>
<feature type="domain" description="PPIase FKBP-type" evidence="2">
    <location>
        <begin position="78"/>
        <end position="184"/>
    </location>
</feature>
<keyword evidence="4" id="KW-1185">Reference proteome</keyword>
<dbReference type="Gene3D" id="3.10.50.40">
    <property type="match status" value="1"/>
</dbReference>
<accession>A0AAV8UPA4</accession>
<dbReference type="InterPro" id="IPR044239">
    <property type="entry name" value="FKBP20-2-like"/>
</dbReference>
<dbReference type="InterPro" id="IPR001179">
    <property type="entry name" value="PPIase_FKBP_dom"/>
</dbReference>
<dbReference type="Pfam" id="PF00254">
    <property type="entry name" value="FKBP_C"/>
    <property type="match status" value="1"/>
</dbReference>
<dbReference type="PANTHER" id="PTHR47414:SF1">
    <property type="entry name" value="PEPTIDYL-PROLYL CIS-TRANS ISOMERASE FKBP20-2, CHLOROPLASTIC"/>
    <property type="match status" value="1"/>
</dbReference>
<dbReference type="EC" id="5.2.1.8" evidence="1"/>
<dbReference type="AlphaFoldDB" id="A0AAV8UPA4"/>
<dbReference type="PANTHER" id="PTHR47414">
    <property type="entry name" value="PEPTIDYL-PROLYL CIS-TRANS ISOMERASE FKBP20-2, CHLOROPLASTIC"/>
    <property type="match status" value="1"/>
</dbReference>
<evidence type="ECO:0000256" key="1">
    <source>
        <dbReference type="PROSITE-ProRule" id="PRU00277"/>
    </source>
</evidence>
<dbReference type="GO" id="GO:0003755">
    <property type="term" value="F:peptidyl-prolyl cis-trans isomerase activity"/>
    <property type="evidence" value="ECO:0007669"/>
    <property type="project" value="UniProtKB-KW"/>
</dbReference>
<proteinExistence type="predicted"/>
<comment type="caution">
    <text evidence="3">The sequence shown here is derived from an EMBL/GenBank/DDBJ whole genome shotgun (WGS) entry which is preliminary data.</text>
</comment>
<dbReference type="SUPFAM" id="SSF54534">
    <property type="entry name" value="FKBP-like"/>
    <property type="match status" value="1"/>
</dbReference>
<name>A0AAV8UPA4_9RHOD</name>
<dbReference type="EMBL" id="JAMWBK010000006">
    <property type="protein sequence ID" value="KAJ8904375.1"/>
    <property type="molecule type" value="Genomic_DNA"/>
</dbReference>
<keyword evidence="1" id="KW-0697">Rotamase</keyword>
<evidence type="ECO:0000313" key="4">
    <source>
        <dbReference type="Proteomes" id="UP001157974"/>
    </source>
</evidence>
<keyword evidence="1" id="KW-0413">Isomerase</keyword>
<dbReference type="InterPro" id="IPR046357">
    <property type="entry name" value="PPIase_dom_sf"/>
</dbReference>
<gene>
    <name evidence="3" type="ORF">NDN08_000894</name>
</gene>
<comment type="catalytic activity">
    <reaction evidence="1">
        <text>[protein]-peptidylproline (omega=180) = [protein]-peptidylproline (omega=0)</text>
        <dbReference type="Rhea" id="RHEA:16237"/>
        <dbReference type="Rhea" id="RHEA-COMP:10747"/>
        <dbReference type="Rhea" id="RHEA-COMP:10748"/>
        <dbReference type="ChEBI" id="CHEBI:83833"/>
        <dbReference type="ChEBI" id="CHEBI:83834"/>
        <dbReference type="EC" id="5.2.1.8"/>
    </reaction>
</comment>
<evidence type="ECO:0000259" key="2">
    <source>
        <dbReference type="PROSITE" id="PS50059"/>
    </source>
</evidence>
<reference evidence="3 4" key="1">
    <citation type="journal article" date="2023" name="Nat. Commun.">
        <title>Origin of minicircular mitochondrial genomes in red algae.</title>
        <authorList>
            <person name="Lee Y."/>
            <person name="Cho C.H."/>
            <person name="Lee Y.M."/>
            <person name="Park S.I."/>
            <person name="Yang J.H."/>
            <person name="West J.A."/>
            <person name="Bhattacharya D."/>
            <person name="Yoon H.S."/>
        </authorList>
    </citation>
    <scope>NUCLEOTIDE SEQUENCE [LARGE SCALE GENOMIC DNA]</scope>
    <source>
        <strain evidence="3 4">CCMP1338</strain>
        <tissue evidence="3">Whole cell</tissue>
    </source>
</reference>
<protein>
    <recommendedName>
        <fullName evidence="1">peptidylprolyl isomerase</fullName>
        <ecNumber evidence="1">5.2.1.8</ecNumber>
    </recommendedName>
</protein>
<dbReference type="Proteomes" id="UP001157974">
    <property type="component" value="Unassembled WGS sequence"/>
</dbReference>
<sequence>MGRSVACPAVAEDGGLTRRELLTGLGGVVGGWLVQQGGGMPAWGEENQGSKAPVMRTLKSGIRYVDFREGTGNEPKWGDIVWINYTTYAVEAGERLIKVDGSEFRKEPYLFKHGGGFTVQGVEEAVHTMKVGGRRRVVVPPVFGYVGPDLGPLPDWLLARKSMKTKLRDGNNVAVFDIELLRAEKDKEFDRGYYDDVTLTGEELGKWWDHKL</sequence>